<dbReference type="SUPFAM" id="SSF48208">
    <property type="entry name" value="Six-hairpin glycosidases"/>
    <property type="match status" value="1"/>
</dbReference>
<dbReference type="InterPro" id="IPR006311">
    <property type="entry name" value="TAT_signal"/>
</dbReference>
<dbReference type="Gene3D" id="1.50.10.10">
    <property type="match status" value="1"/>
</dbReference>
<evidence type="ECO:0000313" key="2">
    <source>
        <dbReference type="Proteomes" id="UP000238701"/>
    </source>
</evidence>
<dbReference type="InterPro" id="IPR008928">
    <property type="entry name" value="6-hairpin_glycosidase_sf"/>
</dbReference>
<gene>
    <name evidence="1" type="ORF">SBA1_320036</name>
</gene>
<proteinExistence type="predicted"/>
<dbReference type="AlphaFoldDB" id="A0A2U3KM35"/>
<dbReference type="EMBL" id="OMOD01000125">
    <property type="protein sequence ID" value="SPF40706.1"/>
    <property type="molecule type" value="Genomic_DNA"/>
</dbReference>
<dbReference type="OrthoDB" id="2087371at2"/>
<evidence type="ECO:0000313" key="1">
    <source>
        <dbReference type="EMBL" id="SPF40706.1"/>
    </source>
</evidence>
<dbReference type="PROSITE" id="PS51318">
    <property type="entry name" value="TAT"/>
    <property type="match status" value="1"/>
</dbReference>
<protein>
    <submittedName>
        <fullName evidence="1">Uncharacterized protein</fullName>
    </submittedName>
</protein>
<organism evidence="1 2">
    <name type="scientific">Candidatus Sulfotelmatobacter kueseliae</name>
    <dbReference type="NCBI Taxonomy" id="2042962"/>
    <lineage>
        <taxon>Bacteria</taxon>
        <taxon>Pseudomonadati</taxon>
        <taxon>Acidobacteriota</taxon>
        <taxon>Terriglobia</taxon>
        <taxon>Terriglobales</taxon>
        <taxon>Candidatus Korobacteraceae</taxon>
        <taxon>Candidatus Sulfotelmatobacter</taxon>
    </lineage>
</organism>
<accession>A0A2U3KM35</accession>
<dbReference type="GO" id="GO:0005975">
    <property type="term" value="P:carbohydrate metabolic process"/>
    <property type="evidence" value="ECO:0007669"/>
    <property type="project" value="InterPro"/>
</dbReference>
<dbReference type="Proteomes" id="UP000238701">
    <property type="component" value="Unassembled WGS sequence"/>
</dbReference>
<dbReference type="InterPro" id="IPR012341">
    <property type="entry name" value="6hp_glycosidase-like_sf"/>
</dbReference>
<name>A0A2U3KM35_9BACT</name>
<sequence length="779" mass="86563">MNQEVSRRDFFGLSFGGITLLAGALQPSGAMAAASRESSANGVQVRLARYDRNQLIDQATWPLAGNGSGPLSLKFAGAEWVCDYKVAPVPDRPDAIDLVLNFKVGQGSPKNHSVGVVLTVDRWSTDNYVLIPAALYNGNRFESRHLDYPPLLTDPRDIGPNVPTIISDVPRLNLAAGPSKVQLLSGDMSTPAIGFYAPDSKHGVWLLTDQSTRLGDTGLGIEESSSRDHASITLTAPHVREKYKYHLCTTKQPSDDRGSDFQPGDEVRLRCRIYSFPCAKIQDLFDRFVEIRKDLSGSVKLYHQLPFSAAWKIQEEKYRYNWVDDPGYYAVGMRTDRYEDWQPGWTGGLMATYPLLIEGDDISRERVFKSFDFVFSSGTGTSGYLRGVEHEGKWYSDGFEKPHATKWVMTRKSADSLYFMVKQFLLLDGQSDGPKPSPAWMEGTRRCADAFARTWTKFGQFGQFVDIDTGDVIVGGSTAAGIAPAGLALASGYFKEAEYLRVAAAAADSYYEHYVSRGLSTGGPGEACQCPDSESSFGLLESFVVLYEVSGEQKWLRRATEMAHQCATWMVSYDFEFPPQSLFGRLNMHSAGAVFANAQNKHGAPGICTLSGNSLFKLYRYTGRKLYLEMIQELAHNLTQYLSRSDRPIGKMPAGWINERVQLSDWLEPIGEIFYQSTWPEVSNMLTYVEVPGLYVQPDTGFFCAIDHIDVALCEQKGKELILTLTNPTSFDASVKVMCEDSTEAKRILGQNYLVDCPRIDLRAGASRTVTFPRKARSL</sequence>
<reference evidence="2" key="1">
    <citation type="submission" date="2018-02" db="EMBL/GenBank/DDBJ databases">
        <authorList>
            <person name="Hausmann B."/>
        </authorList>
    </citation>
    <scope>NUCLEOTIDE SEQUENCE [LARGE SCALE GENOMIC DNA]</scope>
    <source>
        <strain evidence="2">Peat soil MAG SbA1</strain>
    </source>
</reference>